<dbReference type="PANTHER" id="PTHR31760">
    <property type="entry name" value="S-ADENOSYL-L-METHIONINE-DEPENDENT METHYLTRANSFERASES SUPERFAMILY PROTEIN"/>
    <property type="match status" value="1"/>
</dbReference>
<keyword evidence="1 6" id="KW-0963">Cytoplasm</keyword>
<evidence type="ECO:0000313" key="7">
    <source>
        <dbReference type="EMBL" id="MFD1333208.1"/>
    </source>
</evidence>
<dbReference type="EMBL" id="JBHTMX010000185">
    <property type="protein sequence ID" value="MFD1333208.1"/>
    <property type="molecule type" value="Genomic_DNA"/>
</dbReference>
<dbReference type="GO" id="GO:0032259">
    <property type="term" value="P:methylation"/>
    <property type="evidence" value="ECO:0007669"/>
    <property type="project" value="UniProtKB-KW"/>
</dbReference>
<dbReference type="NCBIfam" id="TIGR00138">
    <property type="entry name" value="rsmG_gidB"/>
    <property type="match status" value="1"/>
</dbReference>
<keyword evidence="4 6" id="KW-0808">Transferase</keyword>
<evidence type="ECO:0000256" key="6">
    <source>
        <dbReference type="HAMAP-Rule" id="MF_00074"/>
    </source>
</evidence>
<dbReference type="Gene3D" id="3.40.50.150">
    <property type="entry name" value="Vaccinia Virus protein VP39"/>
    <property type="match status" value="1"/>
</dbReference>
<evidence type="ECO:0000256" key="4">
    <source>
        <dbReference type="ARBA" id="ARBA00022679"/>
    </source>
</evidence>
<evidence type="ECO:0000256" key="2">
    <source>
        <dbReference type="ARBA" id="ARBA00022552"/>
    </source>
</evidence>
<dbReference type="EC" id="2.1.1.170" evidence="6"/>
<dbReference type="InterPro" id="IPR003682">
    <property type="entry name" value="rRNA_ssu_MeTfrase_G"/>
</dbReference>
<name>A0ABW3ZAH5_9HYPH</name>
<keyword evidence="2 6" id="KW-0698">rRNA processing</keyword>
<comment type="subcellular location">
    <subcellularLocation>
        <location evidence="6">Cytoplasm</location>
    </subcellularLocation>
</comment>
<gene>
    <name evidence="6 7" type="primary">rsmG</name>
    <name evidence="7" type="ORF">ACFQ4O_14510</name>
</gene>
<dbReference type="Pfam" id="PF02527">
    <property type="entry name" value="GidB"/>
    <property type="match status" value="1"/>
</dbReference>
<dbReference type="SUPFAM" id="SSF53335">
    <property type="entry name" value="S-adenosyl-L-methionine-dependent methyltransferases"/>
    <property type="match status" value="1"/>
</dbReference>
<evidence type="ECO:0000256" key="1">
    <source>
        <dbReference type="ARBA" id="ARBA00022490"/>
    </source>
</evidence>
<comment type="caution">
    <text evidence="6">Lacks conserved residue(s) required for the propagation of feature annotation.</text>
</comment>
<dbReference type="PANTHER" id="PTHR31760:SF0">
    <property type="entry name" value="S-ADENOSYL-L-METHIONINE-DEPENDENT METHYLTRANSFERASES SUPERFAMILY PROTEIN"/>
    <property type="match status" value="1"/>
</dbReference>
<dbReference type="GO" id="GO:0008168">
    <property type="term" value="F:methyltransferase activity"/>
    <property type="evidence" value="ECO:0007669"/>
    <property type="project" value="UniProtKB-KW"/>
</dbReference>
<dbReference type="Proteomes" id="UP001597171">
    <property type="component" value="Unassembled WGS sequence"/>
</dbReference>
<evidence type="ECO:0000313" key="8">
    <source>
        <dbReference type="Proteomes" id="UP001597171"/>
    </source>
</evidence>
<comment type="similarity">
    <text evidence="6">Belongs to the methyltransferase superfamily. RNA methyltransferase RsmG family.</text>
</comment>
<accession>A0ABW3ZAH5</accession>
<feature type="binding site" evidence="6">
    <location>
        <position position="151"/>
    </location>
    <ligand>
        <name>S-adenosyl-L-methionine</name>
        <dbReference type="ChEBI" id="CHEBI:59789"/>
    </ligand>
</feature>
<feature type="binding site" evidence="6">
    <location>
        <position position="83"/>
    </location>
    <ligand>
        <name>S-adenosyl-L-methionine</name>
        <dbReference type="ChEBI" id="CHEBI:59789"/>
    </ligand>
</feature>
<organism evidence="7 8">
    <name type="scientific">Methylopila musalis</name>
    <dbReference type="NCBI Taxonomy" id="1134781"/>
    <lineage>
        <taxon>Bacteria</taxon>
        <taxon>Pseudomonadati</taxon>
        <taxon>Pseudomonadota</taxon>
        <taxon>Alphaproteobacteria</taxon>
        <taxon>Hyphomicrobiales</taxon>
        <taxon>Methylopilaceae</taxon>
        <taxon>Methylopila</taxon>
    </lineage>
</organism>
<feature type="binding site" evidence="6">
    <location>
        <begin position="134"/>
        <end position="135"/>
    </location>
    <ligand>
        <name>S-adenosyl-L-methionine</name>
        <dbReference type="ChEBI" id="CHEBI:59789"/>
    </ligand>
</feature>
<comment type="function">
    <text evidence="6">Specifically methylates the N7 position of guanine in position 527 of 16S rRNA.</text>
</comment>
<feature type="binding site" evidence="6">
    <location>
        <position position="88"/>
    </location>
    <ligand>
        <name>S-adenosyl-L-methionine</name>
        <dbReference type="ChEBI" id="CHEBI:59789"/>
    </ligand>
</feature>
<evidence type="ECO:0000256" key="5">
    <source>
        <dbReference type="ARBA" id="ARBA00022691"/>
    </source>
</evidence>
<comment type="caution">
    <text evidence="7">The sequence shown here is derived from an EMBL/GenBank/DDBJ whole genome shotgun (WGS) entry which is preliminary data.</text>
</comment>
<keyword evidence="5 6" id="KW-0949">S-adenosyl-L-methionine</keyword>
<comment type="catalytic activity">
    <reaction evidence="6">
        <text>guanosine(527) in 16S rRNA + S-adenosyl-L-methionine = N(7)-methylguanosine(527) in 16S rRNA + S-adenosyl-L-homocysteine</text>
        <dbReference type="Rhea" id="RHEA:42732"/>
        <dbReference type="Rhea" id="RHEA-COMP:10209"/>
        <dbReference type="Rhea" id="RHEA-COMP:10210"/>
        <dbReference type="ChEBI" id="CHEBI:57856"/>
        <dbReference type="ChEBI" id="CHEBI:59789"/>
        <dbReference type="ChEBI" id="CHEBI:74269"/>
        <dbReference type="ChEBI" id="CHEBI:74480"/>
        <dbReference type="EC" id="2.1.1.170"/>
    </reaction>
</comment>
<proteinExistence type="inferred from homology"/>
<keyword evidence="8" id="KW-1185">Reference proteome</keyword>
<keyword evidence="3 6" id="KW-0489">Methyltransferase</keyword>
<dbReference type="HAMAP" id="MF_00074">
    <property type="entry name" value="16SrRNA_methyltr_G"/>
    <property type="match status" value="1"/>
</dbReference>
<reference evidence="8" key="1">
    <citation type="journal article" date="2019" name="Int. J. Syst. Evol. Microbiol.">
        <title>The Global Catalogue of Microorganisms (GCM) 10K type strain sequencing project: providing services to taxonomists for standard genome sequencing and annotation.</title>
        <authorList>
            <consortium name="The Broad Institute Genomics Platform"/>
            <consortium name="The Broad Institute Genome Sequencing Center for Infectious Disease"/>
            <person name="Wu L."/>
            <person name="Ma J."/>
        </authorList>
    </citation>
    <scope>NUCLEOTIDE SEQUENCE [LARGE SCALE GENOMIC DNA]</scope>
    <source>
        <strain evidence="8">CCUG 61696</strain>
    </source>
</reference>
<evidence type="ECO:0000256" key="3">
    <source>
        <dbReference type="ARBA" id="ARBA00022603"/>
    </source>
</evidence>
<sequence length="221" mass="23249">MSMAGFDPAQRAADRAAAARLMDVSRETWTRLDALVAALDRWQAKTNLVAPTTLAQVWTRHVADSAQLVELAPKDARVWVDLGSGGGFPGLVVAARLAGRTDVHLVESNLKKAAFLREAARAMGVAVTVHAVRAEAALGGALPRADVVSARALASLSDLLRLAAPLLKTGAVGLFPKGEKAADELTQAQESWNINASFHSSRTDPAASVIRVEGLSELRSG</sequence>
<dbReference type="InterPro" id="IPR029063">
    <property type="entry name" value="SAM-dependent_MTases_sf"/>
</dbReference>
<protein>
    <recommendedName>
        <fullName evidence="6">Ribosomal RNA small subunit methyltransferase G</fullName>
        <ecNumber evidence="6">2.1.1.170</ecNumber>
    </recommendedName>
    <alternativeName>
        <fullName evidence="6">16S rRNA 7-methylguanosine methyltransferase</fullName>
        <shortName evidence="6">16S rRNA m7G methyltransferase</shortName>
    </alternativeName>
</protein>